<dbReference type="EMBL" id="JACHLY010000001">
    <property type="protein sequence ID" value="MBB5997338.1"/>
    <property type="molecule type" value="Genomic_DNA"/>
</dbReference>
<evidence type="ECO:0000259" key="8">
    <source>
        <dbReference type="Pfam" id="PF02770"/>
    </source>
</evidence>
<evidence type="ECO:0000256" key="1">
    <source>
        <dbReference type="ARBA" id="ARBA00001974"/>
    </source>
</evidence>
<keyword evidence="5 6" id="KW-0560">Oxidoreductase</keyword>
<evidence type="ECO:0000256" key="5">
    <source>
        <dbReference type="ARBA" id="ARBA00023002"/>
    </source>
</evidence>
<sequence>MTTDPAGASLDASALRRRVADFVAEHDPATTDQHTFLAARFDAGLAWVHFPEGEGGLGAPRALQPVVDEEFERLGFTPVGREGLVIGLGMAAPTILAFGTPEQRARYLKPLYTGEEIWCQLFSEPGAGSDLAALGTRAVREGDVWTVSGQKVWTSLAHRAQFAILVARTDPDVPKHKGITYFICDMNAEGVDVRALRQITGEAEFNEVYLDDVAIPDSQRVGGEGEGWRVAQTTLMNERVSIGGHPEPREGGLISVAAHLWRERPDVRTPGLHDQLMRLWVAAEAARLTKERLRQQLAIGQPGPEGSAAKYSFSRLNQEISGLELEMLGGEGLTYDDWTFRRPEGVEFSKRAPGFHYLRSKGNSIEGGTTEILRNIIAERVLGLPPEPRTDKDVAFKDLPK</sequence>
<dbReference type="InterPro" id="IPR006091">
    <property type="entry name" value="Acyl-CoA_Oxase/DH_mid-dom"/>
</dbReference>
<dbReference type="InterPro" id="IPR009100">
    <property type="entry name" value="AcylCoA_DH/oxidase_NM_dom_sf"/>
</dbReference>
<dbReference type="AlphaFoldDB" id="A0A841E893"/>
<dbReference type="SUPFAM" id="SSF47203">
    <property type="entry name" value="Acyl-CoA dehydrogenase C-terminal domain-like"/>
    <property type="match status" value="1"/>
</dbReference>
<dbReference type="InterPro" id="IPR013786">
    <property type="entry name" value="AcylCoA_DH/ox_N"/>
</dbReference>
<dbReference type="Gene3D" id="1.20.140.10">
    <property type="entry name" value="Butyryl-CoA Dehydrogenase, subunit A, domain 3"/>
    <property type="match status" value="1"/>
</dbReference>
<keyword evidence="3 6" id="KW-0285">Flavoprotein</keyword>
<dbReference type="PANTHER" id="PTHR43292:SF4">
    <property type="entry name" value="ACYL-COA DEHYDROGENASE FADE34"/>
    <property type="match status" value="1"/>
</dbReference>
<feature type="domain" description="Acyl-CoA dehydrogenase/oxidase C-terminal" evidence="7">
    <location>
        <begin position="225"/>
        <end position="382"/>
    </location>
</feature>
<comment type="caution">
    <text evidence="10">The sequence shown here is derived from an EMBL/GenBank/DDBJ whole genome shotgun (WGS) entry which is preliminary data.</text>
</comment>
<dbReference type="Pfam" id="PF00441">
    <property type="entry name" value="Acyl-CoA_dh_1"/>
    <property type="match status" value="1"/>
</dbReference>
<comment type="similarity">
    <text evidence="2 6">Belongs to the acyl-CoA dehydrogenase family.</text>
</comment>
<evidence type="ECO:0000256" key="6">
    <source>
        <dbReference type="RuleBase" id="RU362125"/>
    </source>
</evidence>
<dbReference type="GO" id="GO:0050660">
    <property type="term" value="F:flavin adenine dinucleotide binding"/>
    <property type="evidence" value="ECO:0007669"/>
    <property type="project" value="InterPro"/>
</dbReference>
<evidence type="ECO:0000256" key="4">
    <source>
        <dbReference type="ARBA" id="ARBA00022827"/>
    </source>
</evidence>
<evidence type="ECO:0000313" key="10">
    <source>
        <dbReference type="EMBL" id="MBB5997338.1"/>
    </source>
</evidence>
<organism evidence="10 11">
    <name type="scientific">Streptomonospora salina</name>
    <dbReference type="NCBI Taxonomy" id="104205"/>
    <lineage>
        <taxon>Bacteria</taxon>
        <taxon>Bacillati</taxon>
        <taxon>Actinomycetota</taxon>
        <taxon>Actinomycetes</taxon>
        <taxon>Streptosporangiales</taxon>
        <taxon>Nocardiopsidaceae</taxon>
        <taxon>Streptomonospora</taxon>
    </lineage>
</organism>
<comment type="cofactor">
    <cofactor evidence="1 6">
        <name>FAD</name>
        <dbReference type="ChEBI" id="CHEBI:57692"/>
    </cofactor>
</comment>
<name>A0A841E893_9ACTN</name>
<dbReference type="InterPro" id="IPR046373">
    <property type="entry name" value="Acyl-CoA_Oxase/DH_mid-dom_sf"/>
</dbReference>
<keyword evidence="11" id="KW-1185">Reference proteome</keyword>
<dbReference type="Gene3D" id="2.40.110.10">
    <property type="entry name" value="Butyryl-CoA Dehydrogenase, subunit A, domain 2"/>
    <property type="match status" value="1"/>
</dbReference>
<dbReference type="InterPro" id="IPR037069">
    <property type="entry name" value="AcylCoA_DH/ox_N_sf"/>
</dbReference>
<dbReference type="Gene3D" id="1.10.540.10">
    <property type="entry name" value="Acyl-CoA dehydrogenase/oxidase, N-terminal domain"/>
    <property type="match status" value="1"/>
</dbReference>
<dbReference type="PANTHER" id="PTHR43292">
    <property type="entry name" value="ACYL-COA DEHYDROGENASE"/>
    <property type="match status" value="1"/>
</dbReference>
<protein>
    <submittedName>
        <fullName evidence="10">Alkylation response protein AidB-like acyl-CoA dehydrogenase</fullName>
    </submittedName>
</protein>
<dbReference type="InterPro" id="IPR009075">
    <property type="entry name" value="AcylCo_DH/oxidase_C"/>
</dbReference>
<keyword evidence="4 6" id="KW-0274">FAD</keyword>
<dbReference type="GO" id="GO:0016627">
    <property type="term" value="F:oxidoreductase activity, acting on the CH-CH group of donors"/>
    <property type="evidence" value="ECO:0007669"/>
    <property type="project" value="InterPro"/>
</dbReference>
<evidence type="ECO:0000259" key="9">
    <source>
        <dbReference type="Pfam" id="PF02771"/>
    </source>
</evidence>
<evidence type="ECO:0000313" key="11">
    <source>
        <dbReference type="Proteomes" id="UP000578077"/>
    </source>
</evidence>
<feature type="domain" description="Acyl-CoA dehydrogenase/oxidase N-terminal" evidence="9">
    <location>
        <begin position="15"/>
        <end position="115"/>
    </location>
</feature>
<evidence type="ECO:0000259" key="7">
    <source>
        <dbReference type="Pfam" id="PF00441"/>
    </source>
</evidence>
<dbReference type="SUPFAM" id="SSF56645">
    <property type="entry name" value="Acyl-CoA dehydrogenase NM domain-like"/>
    <property type="match status" value="1"/>
</dbReference>
<dbReference type="Proteomes" id="UP000578077">
    <property type="component" value="Unassembled WGS sequence"/>
</dbReference>
<evidence type="ECO:0000256" key="2">
    <source>
        <dbReference type="ARBA" id="ARBA00009347"/>
    </source>
</evidence>
<evidence type="ECO:0000256" key="3">
    <source>
        <dbReference type="ARBA" id="ARBA00022630"/>
    </source>
</evidence>
<dbReference type="InterPro" id="IPR052161">
    <property type="entry name" value="Mycobact_Acyl-CoA_DH"/>
</dbReference>
<dbReference type="Pfam" id="PF02771">
    <property type="entry name" value="Acyl-CoA_dh_N"/>
    <property type="match status" value="1"/>
</dbReference>
<proteinExistence type="inferred from homology"/>
<feature type="domain" description="Acyl-CoA oxidase/dehydrogenase middle" evidence="8">
    <location>
        <begin position="119"/>
        <end position="213"/>
    </location>
</feature>
<dbReference type="FunFam" id="2.40.110.10:FF:000011">
    <property type="entry name" value="Acyl-CoA dehydrogenase FadE34"/>
    <property type="match status" value="1"/>
</dbReference>
<gene>
    <name evidence="10" type="ORF">HNR25_001089</name>
</gene>
<dbReference type="RefSeq" id="WP_184633625.1">
    <property type="nucleotide sequence ID" value="NZ_BAABKT010000004.1"/>
</dbReference>
<dbReference type="GO" id="GO:0005886">
    <property type="term" value="C:plasma membrane"/>
    <property type="evidence" value="ECO:0007669"/>
    <property type="project" value="TreeGrafter"/>
</dbReference>
<dbReference type="InterPro" id="IPR036250">
    <property type="entry name" value="AcylCo_DH-like_C"/>
</dbReference>
<reference evidence="10 11" key="1">
    <citation type="submission" date="2020-08" db="EMBL/GenBank/DDBJ databases">
        <title>Sequencing the genomes of 1000 actinobacteria strains.</title>
        <authorList>
            <person name="Klenk H.-P."/>
        </authorList>
    </citation>
    <scope>NUCLEOTIDE SEQUENCE [LARGE SCALE GENOMIC DNA]</scope>
    <source>
        <strain evidence="10 11">DSM 44593</strain>
    </source>
</reference>
<dbReference type="Pfam" id="PF02770">
    <property type="entry name" value="Acyl-CoA_dh_M"/>
    <property type="match status" value="1"/>
</dbReference>
<accession>A0A841E893</accession>